<dbReference type="Gene3D" id="1.10.720.30">
    <property type="entry name" value="SAP domain"/>
    <property type="match status" value="1"/>
</dbReference>
<dbReference type="RefSeq" id="XP_032123062.1">
    <property type="nucleotide sequence ID" value="XM_032267171.1"/>
</dbReference>
<evidence type="ECO:0000313" key="12">
    <source>
        <dbReference type="RefSeq" id="XP_032123062.1"/>
    </source>
</evidence>
<dbReference type="FunFam" id="1.10.720.30:FF:000002">
    <property type="entry name" value="Myocardin related transcription factor A"/>
    <property type="match status" value="1"/>
</dbReference>
<dbReference type="InterPro" id="IPR003034">
    <property type="entry name" value="SAP_dom"/>
</dbReference>
<feature type="region of interest" description="Disordered" evidence="8">
    <location>
        <begin position="632"/>
        <end position="704"/>
    </location>
</feature>
<feature type="compositionally biased region" description="Low complexity" evidence="8">
    <location>
        <begin position="150"/>
        <end position="165"/>
    </location>
</feature>
<dbReference type="InterPro" id="IPR043451">
    <property type="entry name" value="Myocardin-like"/>
</dbReference>
<dbReference type="Proteomes" id="UP000504640">
    <property type="component" value="Unplaced"/>
</dbReference>
<feature type="region of interest" description="Disordered" evidence="8">
    <location>
        <begin position="241"/>
        <end position="295"/>
    </location>
</feature>
<dbReference type="SMART" id="SM00707">
    <property type="entry name" value="RPEL"/>
    <property type="match status" value="2"/>
</dbReference>
<dbReference type="SUPFAM" id="SSF68906">
    <property type="entry name" value="SAP domain"/>
    <property type="match status" value="1"/>
</dbReference>
<evidence type="ECO:0000256" key="4">
    <source>
        <dbReference type="ARBA" id="ARBA00023054"/>
    </source>
</evidence>
<keyword evidence="3" id="KW-0805">Transcription regulation</keyword>
<evidence type="ECO:0000313" key="11">
    <source>
        <dbReference type="RefSeq" id="XP_032123061.1"/>
    </source>
</evidence>
<feature type="region of interest" description="Disordered" evidence="8">
    <location>
        <begin position="721"/>
        <end position="774"/>
    </location>
</feature>
<evidence type="ECO:0000256" key="7">
    <source>
        <dbReference type="PROSITE-ProRule" id="PRU00401"/>
    </source>
</evidence>
<feature type="region of interest" description="Disordered" evidence="8">
    <location>
        <begin position="395"/>
        <end position="422"/>
    </location>
</feature>
<evidence type="ECO:0000256" key="5">
    <source>
        <dbReference type="ARBA" id="ARBA00023163"/>
    </source>
</evidence>
<dbReference type="GO" id="GO:0005634">
    <property type="term" value="C:nucleus"/>
    <property type="evidence" value="ECO:0007669"/>
    <property type="project" value="UniProtKB-SubCell"/>
</dbReference>
<dbReference type="SMART" id="SM00513">
    <property type="entry name" value="SAP"/>
    <property type="match status" value="1"/>
</dbReference>
<feature type="region of interest" description="Disordered" evidence="8">
    <location>
        <begin position="110"/>
        <end position="206"/>
    </location>
</feature>
<feature type="compositionally biased region" description="Basic and acidic residues" evidence="8">
    <location>
        <begin position="166"/>
        <end position="181"/>
    </location>
</feature>
<keyword evidence="5" id="KW-0804">Transcription</keyword>
<feature type="compositionally biased region" description="Basic and acidic residues" evidence="8">
    <location>
        <begin position="721"/>
        <end position="735"/>
    </location>
</feature>
<dbReference type="Pfam" id="PF02037">
    <property type="entry name" value="SAP"/>
    <property type="match status" value="1"/>
</dbReference>
<evidence type="ECO:0000256" key="2">
    <source>
        <dbReference type="ARBA" id="ARBA00022737"/>
    </source>
</evidence>
<dbReference type="Gene3D" id="6.10.150.10">
    <property type="match status" value="1"/>
</dbReference>
<dbReference type="PANTHER" id="PTHR22793">
    <property type="entry name" value="MYOCARDIN-RELATED TRANSCRIPTION FACTOR-RELATED"/>
    <property type="match status" value="1"/>
</dbReference>
<dbReference type="Pfam" id="PF02755">
    <property type="entry name" value="RPEL"/>
    <property type="match status" value="2"/>
</dbReference>
<gene>
    <name evidence="11 12" type="primary">MRTFA</name>
</gene>
<evidence type="ECO:0000256" key="6">
    <source>
        <dbReference type="ARBA" id="ARBA00023242"/>
    </source>
</evidence>
<keyword evidence="6" id="KW-0539">Nucleus</keyword>
<feature type="domain" description="SAP" evidence="9">
    <location>
        <begin position="297"/>
        <end position="331"/>
    </location>
</feature>
<dbReference type="InterPro" id="IPR004018">
    <property type="entry name" value="RPEL_repeat"/>
</dbReference>
<dbReference type="GO" id="GO:0003713">
    <property type="term" value="F:transcription coactivator activity"/>
    <property type="evidence" value="ECO:0007669"/>
    <property type="project" value="TreeGrafter"/>
</dbReference>
<evidence type="ECO:0000313" key="10">
    <source>
        <dbReference type="Proteomes" id="UP000504640"/>
    </source>
</evidence>
<dbReference type="GO" id="GO:0051145">
    <property type="term" value="P:smooth muscle cell differentiation"/>
    <property type="evidence" value="ECO:0007669"/>
    <property type="project" value="TreeGrafter"/>
</dbReference>
<feature type="compositionally biased region" description="Polar residues" evidence="8">
    <location>
        <begin position="535"/>
        <end position="546"/>
    </location>
</feature>
<dbReference type="GeneID" id="116542312"/>
<feature type="compositionally biased region" description="Polar residues" evidence="8">
    <location>
        <begin position="409"/>
        <end position="422"/>
    </location>
</feature>
<dbReference type="GO" id="GO:0045944">
    <property type="term" value="P:positive regulation of transcription by RNA polymerase II"/>
    <property type="evidence" value="ECO:0007669"/>
    <property type="project" value="TreeGrafter"/>
</dbReference>
<accession>A0A6J3GZV2</accession>
<dbReference type="Gene3D" id="6.10.140.2040">
    <property type="match status" value="1"/>
</dbReference>
<dbReference type="AlphaFoldDB" id="A0A6J3GZV2"/>
<feature type="region of interest" description="Disordered" evidence="8">
    <location>
        <begin position="509"/>
        <end position="551"/>
    </location>
</feature>
<organism evidence="10 12">
    <name type="scientific">Sapajus apella</name>
    <name type="common">Brown-capped capuchin</name>
    <name type="synonym">Cebus apella</name>
    <dbReference type="NCBI Taxonomy" id="9515"/>
    <lineage>
        <taxon>Eukaryota</taxon>
        <taxon>Metazoa</taxon>
        <taxon>Chordata</taxon>
        <taxon>Craniata</taxon>
        <taxon>Vertebrata</taxon>
        <taxon>Euteleostomi</taxon>
        <taxon>Mammalia</taxon>
        <taxon>Eutheria</taxon>
        <taxon>Euarchontoglires</taxon>
        <taxon>Primates</taxon>
        <taxon>Haplorrhini</taxon>
        <taxon>Platyrrhini</taxon>
        <taxon>Cebidae</taxon>
        <taxon>Cebinae</taxon>
        <taxon>Sapajus</taxon>
    </lineage>
</organism>
<keyword evidence="10" id="KW-1185">Reference proteome</keyword>
<reference evidence="11 12" key="1">
    <citation type="submission" date="2025-04" db="UniProtKB">
        <authorList>
            <consortium name="RefSeq"/>
        </authorList>
    </citation>
    <scope>IDENTIFICATION</scope>
    <source>
        <tissue evidence="11 12">Blood</tissue>
    </source>
</reference>
<sequence>MPPLKSPAAFHEQRRSLERARTEDYLKRKIRSRPERSELVRMHILEETSAEPSLQAKQLKLKRARLADDLNEKIAQRPGPMELVEKNILPVESSLKEAIIVGQVNYPKVADSSSFDEDSSDALSPEQPASHESQGSVPSPLEARVSEPLPSATSASPTQQSQPKSASEKSQRSKKAKELKPKVKKLKYHQYIPPDQKQDRGAPPMDSSYAKILQQQQLFLQLQILNQQQQQQHNYQAILPAPPKSAGEALGTSGPPAVRSLSTANSSSSSGAPGPCGLARQNSTTLTGKPGALPANLDDMKVAELKQELKLRSLPVSGTKTELIERLRAYQDQISPVPGAPKAPATTSILPKAGEVVVAFPAARLSTGPALVAAGLAPTEVVVATVTSNGVVKFGSTGSTPPVSPTPSERSLLSTGDENSTPGDTFGEMVTSPLTQLTLQASPLQILVKEEGPQAASCCLSPGGRAELEGRDKDQMLQEKDKQIEELTRMLRQKQRLVERLRLQLEQEKRAQQPALTPAPTLTPAPASLGAPVKQENSFSSCQLSRQPLGPAQPFSPSLAAPTTNHIDPCAAAPGPLSVVVKQEAVQPEPEPVPAPQLLLGPQGPGLIKGVAPPTLITDSTGTHLVLTVTNKNADSPGLSSGSPQQPSSQPDSPALAPSAQMDLEHPLQPLFGTPTSLLKKEPPGYEEAMSQQPKQQENGSSSQQMDDLFDILIQSGEISADFKEPPSLPGKEKPSPTTVCGSPLAAQPSPSAELPQAAPPPPASPSLPGRLEDFLESSTGLPLLTSGHEGPEPLSLIDDLHSQMLSSTAILDHPPSPMDTSELHFAPEPSSSMGLDLADGHLDSMDWLELSSGGPVLSLAPLSTTAPSLFSTDFLDGHDLQLHWDSCL</sequence>
<dbReference type="CTD" id="57591"/>
<feature type="repeat" description="RPEL" evidence="7">
    <location>
        <begin position="24"/>
        <end position="49"/>
    </location>
</feature>
<proteinExistence type="predicted"/>
<feature type="compositionally biased region" description="Low complexity" evidence="8">
    <location>
        <begin position="635"/>
        <end position="661"/>
    </location>
</feature>
<name>A0A6J3GZV2_SAPAP</name>
<feature type="compositionally biased region" description="Low complexity" evidence="8">
    <location>
        <begin position="512"/>
        <end position="532"/>
    </location>
</feature>
<dbReference type="InterPro" id="IPR036361">
    <property type="entry name" value="SAP_dom_sf"/>
</dbReference>
<dbReference type="PROSITE" id="PS51073">
    <property type="entry name" value="RPEL"/>
    <property type="match status" value="2"/>
</dbReference>
<feature type="compositionally biased region" description="Low complexity" evidence="8">
    <location>
        <begin position="260"/>
        <end position="270"/>
    </location>
</feature>
<feature type="repeat" description="RPEL" evidence="7">
    <location>
        <begin position="68"/>
        <end position="93"/>
    </location>
</feature>
<feature type="compositionally biased region" description="Low complexity" evidence="8">
    <location>
        <begin position="743"/>
        <end position="757"/>
    </location>
</feature>
<protein>
    <submittedName>
        <fullName evidence="11 12">Myocardin-related transcription factor A isoform X4</fullName>
    </submittedName>
</protein>
<keyword evidence="4" id="KW-0175">Coiled coil</keyword>
<keyword evidence="2" id="KW-0677">Repeat</keyword>
<dbReference type="GO" id="GO:1902895">
    <property type="term" value="P:positive regulation of miRNA transcription"/>
    <property type="evidence" value="ECO:0007669"/>
    <property type="project" value="UniProtKB-ARBA"/>
</dbReference>
<evidence type="ECO:0000256" key="8">
    <source>
        <dbReference type="SAM" id="MobiDB-lite"/>
    </source>
</evidence>
<evidence type="ECO:0000256" key="3">
    <source>
        <dbReference type="ARBA" id="ARBA00023015"/>
    </source>
</evidence>
<dbReference type="RefSeq" id="XP_032123061.1">
    <property type="nucleotide sequence ID" value="XM_032267170.1"/>
</dbReference>
<feature type="compositionally biased region" description="Polar residues" evidence="8">
    <location>
        <begin position="690"/>
        <end position="704"/>
    </location>
</feature>
<dbReference type="PROSITE" id="PS50800">
    <property type="entry name" value="SAP"/>
    <property type="match status" value="1"/>
</dbReference>
<comment type="subcellular location">
    <subcellularLocation>
        <location evidence="1">Nucleus</location>
    </subcellularLocation>
</comment>
<evidence type="ECO:0000256" key="1">
    <source>
        <dbReference type="ARBA" id="ARBA00004123"/>
    </source>
</evidence>
<dbReference type="PANTHER" id="PTHR22793:SF6">
    <property type="entry name" value="MYOCARDIN-RELATED TRANSCRIPTION FACTOR A"/>
    <property type="match status" value="1"/>
</dbReference>
<evidence type="ECO:0000259" key="9">
    <source>
        <dbReference type="PROSITE" id="PS50800"/>
    </source>
</evidence>